<dbReference type="AlphaFoldDB" id="A0A9J7BRC7"/>
<evidence type="ECO:0000313" key="2">
    <source>
        <dbReference type="EMBL" id="UWZ83478.1"/>
    </source>
</evidence>
<dbReference type="EMBL" id="CP093313">
    <property type="protein sequence ID" value="UWZ83478.1"/>
    <property type="molecule type" value="Genomic_DNA"/>
</dbReference>
<dbReference type="Proteomes" id="UP001059380">
    <property type="component" value="Chromosome"/>
</dbReference>
<dbReference type="RefSeq" id="WP_260792813.1">
    <property type="nucleotide sequence ID" value="NZ_CP093313.1"/>
</dbReference>
<feature type="domain" description="AbiTii" evidence="1">
    <location>
        <begin position="2"/>
        <end position="188"/>
    </location>
</feature>
<keyword evidence="3" id="KW-1185">Reference proteome</keyword>
<evidence type="ECO:0000259" key="1">
    <source>
        <dbReference type="Pfam" id="PF18864"/>
    </source>
</evidence>
<evidence type="ECO:0000313" key="3">
    <source>
        <dbReference type="Proteomes" id="UP001059380"/>
    </source>
</evidence>
<dbReference type="InterPro" id="IPR041304">
    <property type="entry name" value="AbiTii"/>
</dbReference>
<proteinExistence type="predicted"/>
<gene>
    <name evidence="2" type="ORF">MOP44_23295</name>
</gene>
<organism evidence="2 3">
    <name type="scientific">Occallatibacter riparius</name>
    <dbReference type="NCBI Taxonomy" id="1002689"/>
    <lineage>
        <taxon>Bacteria</taxon>
        <taxon>Pseudomonadati</taxon>
        <taxon>Acidobacteriota</taxon>
        <taxon>Terriglobia</taxon>
        <taxon>Terriglobales</taxon>
        <taxon>Acidobacteriaceae</taxon>
        <taxon>Occallatibacter</taxon>
    </lineage>
</organism>
<dbReference type="KEGG" id="orp:MOP44_23295"/>
<name>A0A9J7BRC7_9BACT</name>
<protein>
    <recommendedName>
        <fullName evidence="1">AbiTii domain-containing protein</fullName>
    </recommendedName>
</protein>
<dbReference type="Pfam" id="PF18864">
    <property type="entry name" value="AbiTii"/>
    <property type="match status" value="1"/>
</dbReference>
<accession>A0A9J7BRC7</accession>
<reference evidence="2" key="1">
    <citation type="submission" date="2021-04" db="EMBL/GenBank/DDBJ databases">
        <title>Phylogenetic analysis of Acidobacteriaceae.</title>
        <authorList>
            <person name="Qiu L."/>
            <person name="Zhang Q."/>
        </authorList>
    </citation>
    <scope>NUCLEOTIDE SEQUENCE</scope>
    <source>
        <strain evidence="2">DSM 25168</strain>
    </source>
</reference>
<sequence>MLIDEIIDLAADDSKSITTLLRKCIILGRRLKSDQLVSWAMQELNAYTSEDALPPYRVIAAGANGYFSGPFGSSVNNYPIAAVLLSEQHQHFATEVRLMEPIASYEELLRQKGNEFKIDWPADLDLMYQRRIRLTNGCCLTHGWQTISRGALAGVVDAIRNRALHMALDIKASLKSASDFEEPSPKKAEFLDRTVTTNIFGGMNVIASGRASVNSTISNSQNSIDVGNRDQLWDALRNSGVPQHGLDDLESAMQKDEGGFGSHVKRWTKEFAPKIVLGGVKIGAAAAQSVLTEFLKQYFGS</sequence>